<dbReference type="PANTHER" id="PTHR43156:SF2">
    <property type="entry name" value="STAGE II SPORULATION PROTEIN E"/>
    <property type="match status" value="1"/>
</dbReference>
<evidence type="ECO:0008006" key="8">
    <source>
        <dbReference type="Google" id="ProtNLM"/>
    </source>
</evidence>
<dbReference type="InterPro" id="IPR036457">
    <property type="entry name" value="PPM-type-like_dom_sf"/>
</dbReference>
<keyword evidence="3" id="KW-0378">Hydrolase</keyword>
<evidence type="ECO:0000256" key="3">
    <source>
        <dbReference type="ARBA" id="ARBA00022801"/>
    </source>
</evidence>
<feature type="domain" description="PPM-type phosphatase" evidence="5">
    <location>
        <begin position="535"/>
        <end position="757"/>
    </location>
</feature>
<organism evidence="6 7">
    <name type="scientific">candidate division KSB3 bacterium</name>
    <dbReference type="NCBI Taxonomy" id="2044937"/>
    <lineage>
        <taxon>Bacteria</taxon>
        <taxon>candidate division KSB3</taxon>
    </lineage>
</organism>
<dbReference type="Pfam" id="PF01590">
    <property type="entry name" value="GAF"/>
    <property type="match status" value="1"/>
</dbReference>
<comment type="caution">
    <text evidence="6">The sequence shown here is derived from an EMBL/GenBank/DDBJ whole genome shotgun (WGS) entry which is preliminary data.</text>
</comment>
<proteinExistence type="predicted"/>
<dbReference type="InterPro" id="IPR011006">
    <property type="entry name" value="CheY-like_superfamily"/>
</dbReference>
<keyword evidence="2" id="KW-0418">Kinase</keyword>
<name>A0A2G6E202_9BACT</name>
<dbReference type="Gene3D" id="3.30.565.10">
    <property type="entry name" value="Histidine kinase-like ATPase, C-terminal domain"/>
    <property type="match status" value="1"/>
</dbReference>
<dbReference type="Gene3D" id="3.40.50.2300">
    <property type="match status" value="1"/>
</dbReference>
<protein>
    <recommendedName>
        <fullName evidence="8">PPM-type phosphatase domain-containing protein</fullName>
    </recommendedName>
</protein>
<dbReference type="EMBL" id="PDPS01000038">
    <property type="protein sequence ID" value="PID56115.1"/>
    <property type="molecule type" value="Genomic_DNA"/>
</dbReference>
<dbReference type="Gene3D" id="3.30.450.40">
    <property type="match status" value="1"/>
</dbReference>
<evidence type="ECO:0000313" key="7">
    <source>
        <dbReference type="Proteomes" id="UP000229740"/>
    </source>
</evidence>
<dbReference type="Pfam" id="PF07228">
    <property type="entry name" value="SpoIIE"/>
    <property type="match status" value="1"/>
</dbReference>
<dbReference type="InterPro" id="IPR036890">
    <property type="entry name" value="HATPase_C_sf"/>
</dbReference>
<dbReference type="PANTHER" id="PTHR43156">
    <property type="entry name" value="STAGE II SPORULATION PROTEIN E-RELATED"/>
    <property type="match status" value="1"/>
</dbReference>
<evidence type="ECO:0000259" key="4">
    <source>
        <dbReference type="SMART" id="SM00065"/>
    </source>
</evidence>
<dbReference type="AlphaFoldDB" id="A0A2G6E202"/>
<gene>
    <name evidence="6" type="ORF">CSB45_12835</name>
</gene>
<evidence type="ECO:0000256" key="2">
    <source>
        <dbReference type="ARBA" id="ARBA00022777"/>
    </source>
</evidence>
<evidence type="ECO:0000256" key="1">
    <source>
        <dbReference type="ARBA" id="ARBA00022679"/>
    </source>
</evidence>
<sequence>MNPPLSSLAGQGENTVFTAVLQCDQREVSMQHTKSLTVPASLNSLKQIRDFVKAATCVAGLDERRSYHLRLGVDEIATNAIEHGCAGARGEETLRIVSELDEREIRIILEDQGCPYDPAKASAPESFETPLEQRSAGGLGIYLVQRHVDEFFYERRGTWNCTTLVMKSGSSSESTPKPAQILLVGSVSSFGDQLVKSLKHAGYTTIIVQSSRQAVSRFGAGHIDLVLLQSEHRECLKHLQTQYAPFTTPVLMPAKIDELAELESCLEDGVEDLLLYEPFHPKLFLRKIALTLYNARIEQRLVQHKVEYSNAQKLANDLTQIILPVGMSLSKIRSFDRLLEKILRETKALCHADGGTLYLREGDELRCAIMLNDALGITINNRDGGKFLPPPLRLHDDNGTPNHHHVATSSALLGISINIADVYNVKSFDFSGTKAFDRHYKYRSTASLTIPLKDHDGEVFGVLQLINPKEAQTQELVVFNEYMQQAAEALALLVGLVLSNQLLLEQQKELLRYEDELKIGRRIQSSFLPESLPKLPGWDIAVRLHPARAVSGDFYDVFRLAQQPKICCAIADVCDKGVGAALFMVLIRTLIRAFAEYGIDGQTTLKSAVETVNNYLVQNHYQTNMFATLFIGVLDPETGHFDYVNSGHPAPLLLNAEGIKRHLNTTAPVIGAFADSRFSVEHIEIQAGELLFAFTDGVTEARDSHRRLFTRERLWSIMDNAEVQSAGSLLDFVEEQLHGHTADAAQYDDIAMMAIQRGATPDSLA</sequence>
<dbReference type="InterPro" id="IPR001932">
    <property type="entry name" value="PPM-type_phosphatase-like_dom"/>
</dbReference>
<dbReference type="SMART" id="SM00065">
    <property type="entry name" value="GAF"/>
    <property type="match status" value="1"/>
</dbReference>
<dbReference type="InterPro" id="IPR003594">
    <property type="entry name" value="HATPase_dom"/>
</dbReference>
<dbReference type="InterPro" id="IPR052016">
    <property type="entry name" value="Bact_Sigma-Reg"/>
</dbReference>
<dbReference type="Gene3D" id="3.60.40.10">
    <property type="entry name" value="PPM-type phosphatase domain"/>
    <property type="match status" value="1"/>
</dbReference>
<evidence type="ECO:0000259" key="5">
    <source>
        <dbReference type="SMART" id="SM00331"/>
    </source>
</evidence>
<dbReference type="SMART" id="SM00331">
    <property type="entry name" value="PP2C_SIG"/>
    <property type="match status" value="1"/>
</dbReference>
<dbReference type="SUPFAM" id="SSF81606">
    <property type="entry name" value="PP2C-like"/>
    <property type="match status" value="1"/>
</dbReference>
<dbReference type="Pfam" id="PF13581">
    <property type="entry name" value="HATPase_c_2"/>
    <property type="match status" value="1"/>
</dbReference>
<keyword evidence="1" id="KW-0808">Transferase</keyword>
<dbReference type="SUPFAM" id="SSF52172">
    <property type="entry name" value="CheY-like"/>
    <property type="match status" value="1"/>
</dbReference>
<dbReference type="SUPFAM" id="SSF55781">
    <property type="entry name" value="GAF domain-like"/>
    <property type="match status" value="1"/>
</dbReference>
<dbReference type="InterPro" id="IPR003018">
    <property type="entry name" value="GAF"/>
</dbReference>
<dbReference type="GO" id="GO:0016791">
    <property type="term" value="F:phosphatase activity"/>
    <property type="evidence" value="ECO:0007669"/>
    <property type="project" value="TreeGrafter"/>
</dbReference>
<dbReference type="CDD" id="cd16936">
    <property type="entry name" value="HATPase_RsbW-like"/>
    <property type="match status" value="1"/>
</dbReference>
<evidence type="ECO:0000313" key="6">
    <source>
        <dbReference type="EMBL" id="PID56115.1"/>
    </source>
</evidence>
<dbReference type="GO" id="GO:0016301">
    <property type="term" value="F:kinase activity"/>
    <property type="evidence" value="ECO:0007669"/>
    <property type="project" value="UniProtKB-KW"/>
</dbReference>
<accession>A0A2G6E202</accession>
<dbReference type="SUPFAM" id="SSF55874">
    <property type="entry name" value="ATPase domain of HSP90 chaperone/DNA topoisomerase II/histidine kinase"/>
    <property type="match status" value="1"/>
</dbReference>
<dbReference type="Proteomes" id="UP000229740">
    <property type="component" value="Unassembled WGS sequence"/>
</dbReference>
<reference evidence="6 7" key="1">
    <citation type="submission" date="2017-10" db="EMBL/GenBank/DDBJ databases">
        <title>Novel microbial diversity and functional potential in the marine mammal oral microbiome.</title>
        <authorList>
            <person name="Dudek N.K."/>
            <person name="Sun C.L."/>
            <person name="Burstein D."/>
            <person name="Kantor R.S."/>
            <person name="Aliaga Goltsman D.S."/>
            <person name="Bik E.M."/>
            <person name="Thomas B.C."/>
            <person name="Banfield J.F."/>
            <person name="Relman D.A."/>
        </authorList>
    </citation>
    <scope>NUCLEOTIDE SEQUENCE [LARGE SCALE GENOMIC DNA]</scope>
    <source>
        <strain evidence="6">DOLZORAL124_49_17</strain>
    </source>
</reference>
<feature type="domain" description="GAF" evidence="4">
    <location>
        <begin position="334"/>
        <end position="508"/>
    </location>
</feature>
<dbReference type="InterPro" id="IPR029016">
    <property type="entry name" value="GAF-like_dom_sf"/>
</dbReference>